<keyword evidence="2" id="KW-0677">Repeat</keyword>
<evidence type="ECO:0000256" key="6">
    <source>
        <dbReference type="ARBA" id="ARBA00047899"/>
    </source>
</evidence>
<dbReference type="AlphaFoldDB" id="A0A7C3ER52"/>
<proteinExistence type="predicted"/>
<evidence type="ECO:0000256" key="3">
    <source>
        <dbReference type="ARBA" id="ARBA00022741"/>
    </source>
</evidence>
<dbReference type="GO" id="GO:0005524">
    <property type="term" value="F:ATP binding"/>
    <property type="evidence" value="ECO:0007669"/>
    <property type="project" value="UniProtKB-KW"/>
</dbReference>
<dbReference type="SMART" id="SM00740">
    <property type="entry name" value="PASTA"/>
    <property type="match status" value="2"/>
</dbReference>
<gene>
    <name evidence="12" type="ORF">ENP94_06200</name>
    <name evidence="13" type="ORF">ENS16_00255</name>
</gene>
<evidence type="ECO:0000256" key="9">
    <source>
        <dbReference type="SAM" id="Phobius"/>
    </source>
</evidence>
<keyword evidence="9" id="KW-0472">Membrane</keyword>
<evidence type="ECO:0000256" key="1">
    <source>
        <dbReference type="ARBA" id="ARBA00022679"/>
    </source>
</evidence>
<sequence length="422" mass="45457">MARALTLADLLAQRRVLPLGELIPLFSSVLEDLEKAHSQGHLHGDIKPKKIVQVEERVWRLIDYGVSKIGTARYISPEKAQKQSVDARSDLYSLGVVLYEAATGRPPFDAELGAELIQAHISQTPPPPSSVKPDLPPDLEKIILRALEKDPARRFQSAREFRNALNALAPREAERPAPPPPASAPETAGPVKTRLSPQSPSASQPERTASPRPMAPPRPAPIAAQTQPVHTVHKEKGKIPVPIISLILVIAAGAVLFFILSSGGKISVPEVIGQTQADARENLESAGLRFALGPDKDGPLPMGLVAEQNPKPGSRVRKGTVVQIRLSTGMIEIPSLTGLNRADAEKLLRTSGLDSIIIASEYSDEVEIGRVIGVEPKSGTKVRAKTPVRLRIAAGRATCPQCGARREPSAQFCTRCGYRFPE</sequence>
<evidence type="ECO:0000259" key="10">
    <source>
        <dbReference type="PROSITE" id="PS50011"/>
    </source>
</evidence>
<evidence type="ECO:0000256" key="7">
    <source>
        <dbReference type="ARBA" id="ARBA00048679"/>
    </source>
</evidence>
<reference evidence="13" key="1">
    <citation type="journal article" date="2020" name="mSystems">
        <title>Genome- and Community-Level Interaction Insights into Carbon Utilization and Element Cycling Functions of Hydrothermarchaeota in Hydrothermal Sediment.</title>
        <authorList>
            <person name="Zhou Z."/>
            <person name="Liu Y."/>
            <person name="Xu W."/>
            <person name="Pan J."/>
            <person name="Luo Z.H."/>
            <person name="Li M."/>
        </authorList>
    </citation>
    <scope>NUCLEOTIDE SEQUENCE [LARGE SCALE GENOMIC DNA]</scope>
    <source>
        <strain evidence="12">SpSt-265</strain>
        <strain evidence="13">SpSt-465</strain>
    </source>
</reference>
<dbReference type="InterPro" id="IPR011009">
    <property type="entry name" value="Kinase-like_dom_sf"/>
</dbReference>
<dbReference type="CDD" id="cd14014">
    <property type="entry name" value="STKc_PknB_like"/>
    <property type="match status" value="1"/>
</dbReference>
<dbReference type="Pfam" id="PF13240">
    <property type="entry name" value="Zn_Ribbon_1"/>
    <property type="match status" value="1"/>
</dbReference>
<dbReference type="InterPro" id="IPR005543">
    <property type="entry name" value="PASTA_dom"/>
</dbReference>
<feature type="domain" description="PASTA" evidence="11">
    <location>
        <begin position="264"/>
        <end position="326"/>
    </location>
</feature>
<dbReference type="InterPro" id="IPR026870">
    <property type="entry name" value="Zinc_ribbon_dom"/>
</dbReference>
<protein>
    <submittedName>
        <fullName evidence="13">PASTA domain-containing protein</fullName>
    </submittedName>
</protein>
<evidence type="ECO:0000256" key="4">
    <source>
        <dbReference type="ARBA" id="ARBA00022777"/>
    </source>
</evidence>
<evidence type="ECO:0000313" key="12">
    <source>
        <dbReference type="EMBL" id="HEA87583.1"/>
    </source>
</evidence>
<dbReference type="Gene3D" id="1.10.510.10">
    <property type="entry name" value="Transferase(Phosphotransferase) domain 1"/>
    <property type="match status" value="1"/>
</dbReference>
<keyword evidence="5" id="KW-0067">ATP-binding</keyword>
<feature type="domain" description="PASTA" evidence="11">
    <location>
        <begin position="327"/>
        <end position="394"/>
    </location>
</feature>
<dbReference type="PANTHER" id="PTHR43289">
    <property type="entry name" value="MITOGEN-ACTIVATED PROTEIN KINASE KINASE KINASE 20-RELATED"/>
    <property type="match status" value="1"/>
</dbReference>
<dbReference type="GO" id="GO:0004674">
    <property type="term" value="F:protein serine/threonine kinase activity"/>
    <property type="evidence" value="ECO:0007669"/>
    <property type="project" value="UniProtKB-EC"/>
</dbReference>
<dbReference type="EMBL" id="DSLG01000007">
    <property type="protein sequence ID" value="HEA87583.1"/>
    <property type="molecule type" value="Genomic_DNA"/>
</dbReference>
<evidence type="ECO:0000313" key="13">
    <source>
        <dbReference type="EMBL" id="HFJ53114.1"/>
    </source>
</evidence>
<feature type="region of interest" description="Disordered" evidence="8">
    <location>
        <begin position="169"/>
        <end position="234"/>
    </location>
</feature>
<dbReference type="Pfam" id="PF00069">
    <property type="entry name" value="Pkinase"/>
    <property type="match status" value="1"/>
</dbReference>
<dbReference type="PROSITE" id="PS51178">
    <property type="entry name" value="PASTA"/>
    <property type="match status" value="2"/>
</dbReference>
<dbReference type="SUPFAM" id="SSF54184">
    <property type="entry name" value="Penicillin-binding protein 2x (pbp-2x), c-terminal domain"/>
    <property type="match status" value="1"/>
</dbReference>
<evidence type="ECO:0000256" key="2">
    <source>
        <dbReference type="ARBA" id="ARBA00022737"/>
    </source>
</evidence>
<dbReference type="PANTHER" id="PTHR43289:SF6">
    <property type="entry name" value="SERINE_THREONINE-PROTEIN KINASE NEKL-3"/>
    <property type="match status" value="1"/>
</dbReference>
<keyword evidence="1" id="KW-0808">Transferase</keyword>
<dbReference type="Pfam" id="PF03793">
    <property type="entry name" value="PASTA"/>
    <property type="match status" value="2"/>
</dbReference>
<dbReference type="CDD" id="cd06577">
    <property type="entry name" value="PASTA_pknB"/>
    <property type="match status" value="2"/>
</dbReference>
<keyword evidence="3" id="KW-0547">Nucleotide-binding</keyword>
<evidence type="ECO:0000256" key="5">
    <source>
        <dbReference type="ARBA" id="ARBA00022840"/>
    </source>
</evidence>
<comment type="catalytic activity">
    <reaction evidence="7">
        <text>L-seryl-[protein] + ATP = O-phospho-L-seryl-[protein] + ADP + H(+)</text>
        <dbReference type="Rhea" id="RHEA:17989"/>
        <dbReference type="Rhea" id="RHEA-COMP:9863"/>
        <dbReference type="Rhea" id="RHEA-COMP:11604"/>
        <dbReference type="ChEBI" id="CHEBI:15378"/>
        <dbReference type="ChEBI" id="CHEBI:29999"/>
        <dbReference type="ChEBI" id="CHEBI:30616"/>
        <dbReference type="ChEBI" id="CHEBI:83421"/>
        <dbReference type="ChEBI" id="CHEBI:456216"/>
        <dbReference type="EC" id="2.7.11.1"/>
    </reaction>
</comment>
<dbReference type="SMART" id="SM00220">
    <property type="entry name" value="S_TKc"/>
    <property type="match status" value="1"/>
</dbReference>
<evidence type="ECO:0000256" key="8">
    <source>
        <dbReference type="SAM" id="MobiDB-lite"/>
    </source>
</evidence>
<keyword evidence="9" id="KW-0812">Transmembrane</keyword>
<evidence type="ECO:0000259" key="11">
    <source>
        <dbReference type="PROSITE" id="PS51178"/>
    </source>
</evidence>
<accession>A0A7C3ER52</accession>
<dbReference type="Gene3D" id="3.30.10.20">
    <property type="match status" value="2"/>
</dbReference>
<dbReference type="InterPro" id="IPR000719">
    <property type="entry name" value="Prot_kinase_dom"/>
</dbReference>
<feature type="compositionally biased region" description="Polar residues" evidence="8">
    <location>
        <begin position="195"/>
        <end position="207"/>
    </location>
</feature>
<comment type="catalytic activity">
    <reaction evidence="6">
        <text>L-threonyl-[protein] + ATP = O-phospho-L-threonyl-[protein] + ADP + H(+)</text>
        <dbReference type="Rhea" id="RHEA:46608"/>
        <dbReference type="Rhea" id="RHEA-COMP:11060"/>
        <dbReference type="Rhea" id="RHEA-COMP:11605"/>
        <dbReference type="ChEBI" id="CHEBI:15378"/>
        <dbReference type="ChEBI" id="CHEBI:30013"/>
        <dbReference type="ChEBI" id="CHEBI:30616"/>
        <dbReference type="ChEBI" id="CHEBI:61977"/>
        <dbReference type="ChEBI" id="CHEBI:456216"/>
        <dbReference type="EC" id="2.7.11.1"/>
    </reaction>
</comment>
<keyword evidence="9" id="KW-1133">Transmembrane helix</keyword>
<comment type="caution">
    <text evidence="13">The sequence shown here is derived from an EMBL/GenBank/DDBJ whole genome shotgun (WGS) entry which is preliminary data.</text>
</comment>
<keyword evidence="4" id="KW-0418">Kinase</keyword>
<dbReference type="SUPFAM" id="SSF56112">
    <property type="entry name" value="Protein kinase-like (PK-like)"/>
    <property type="match status" value="1"/>
</dbReference>
<feature type="transmembrane region" description="Helical" evidence="9">
    <location>
        <begin position="239"/>
        <end position="260"/>
    </location>
</feature>
<dbReference type="EMBL" id="DSTU01000001">
    <property type="protein sequence ID" value="HFJ53114.1"/>
    <property type="molecule type" value="Genomic_DNA"/>
</dbReference>
<feature type="domain" description="Protein kinase" evidence="10">
    <location>
        <begin position="1"/>
        <end position="166"/>
    </location>
</feature>
<name>A0A7C3ER52_UNCW3</name>
<organism evidence="13">
    <name type="scientific">candidate division WOR-3 bacterium</name>
    <dbReference type="NCBI Taxonomy" id="2052148"/>
    <lineage>
        <taxon>Bacteria</taxon>
        <taxon>Bacteria division WOR-3</taxon>
    </lineage>
</organism>
<dbReference type="PROSITE" id="PS50011">
    <property type="entry name" value="PROTEIN_KINASE_DOM"/>
    <property type="match status" value="1"/>
</dbReference>